<dbReference type="AlphaFoldDB" id="A0A7W3J893"/>
<name>A0A7W3J893_9MICO</name>
<dbReference type="EMBL" id="JACGWV010000001">
    <property type="protein sequence ID" value="MBA8808009.1"/>
    <property type="molecule type" value="Genomic_DNA"/>
</dbReference>
<dbReference type="Pfam" id="PF26541">
    <property type="entry name" value="MafI2"/>
    <property type="match status" value="1"/>
</dbReference>
<keyword evidence="2" id="KW-1185">Reference proteome</keyword>
<proteinExistence type="predicted"/>
<gene>
    <name evidence="1" type="ORF">FHX71_001951</name>
</gene>
<evidence type="ECO:0000313" key="2">
    <source>
        <dbReference type="Proteomes" id="UP000540568"/>
    </source>
</evidence>
<protein>
    <submittedName>
        <fullName evidence="1">Uncharacterized protein</fullName>
    </submittedName>
</protein>
<dbReference type="Proteomes" id="UP000540568">
    <property type="component" value="Unassembled WGS sequence"/>
</dbReference>
<dbReference type="InterPro" id="IPR058702">
    <property type="entry name" value="MafI2-like"/>
</dbReference>
<reference evidence="1 2" key="1">
    <citation type="submission" date="2020-07" db="EMBL/GenBank/DDBJ databases">
        <title>Sequencing the genomes of 1000 actinobacteria strains.</title>
        <authorList>
            <person name="Klenk H.-P."/>
        </authorList>
    </citation>
    <scope>NUCLEOTIDE SEQUENCE [LARGE SCALE GENOMIC DNA]</scope>
    <source>
        <strain evidence="1 2">DSM 44121</strain>
    </source>
</reference>
<dbReference type="RefSeq" id="WP_182615750.1">
    <property type="nucleotide sequence ID" value="NZ_BAAATF010000006.1"/>
</dbReference>
<comment type="caution">
    <text evidence="1">The sequence shown here is derived from an EMBL/GenBank/DDBJ whole genome shotgun (WGS) entry which is preliminary data.</text>
</comment>
<sequence length="96" mass="10941">MRTQVLLSLQRAFWNLVTPNLRGVAVRILAEDVSVRLIFENDPTEDDLENMSEAETYAIADFTDAVTVSFEADHVPAGQPRELTTGEEWVYLRKEE</sequence>
<accession>A0A7W3J893</accession>
<evidence type="ECO:0000313" key="1">
    <source>
        <dbReference type="EMBL" id="MBA8808009.1"/>
    </source>
</evidence>
<organism evidence="1 2">
    <name type="scientific">Promicromonospora sukumoe</name>
    <dbReference type="NCBI Taxonomy" id="88382"/>
    <lineage>
        <taxon>Bacteria</taxon>
        <taxon>Bacillati</taxon>
        <taxon>Actinomycetota</taxon>
        <taxon>Actinomycetes</taxon>
        <taxon>Micrococcales</taxon>
        <taxon>Promicromonosporaceae</taxon>
        <taxon>Promicromonospora</taxon>
    </lineage>
</organism>